<protein>
    <submittedName>
        <fullName evidence="1">Uncharacterized protein</fullName>
    </submittedName>
</protein>
<dbReference type="EMBL" id="JABXBU010000002">
    <property type="protein sequence ID" value="KAF8794208.1"/>
    <property type="molecule type" value="Genomic_DNA"/>
</dbReference>
<dbReference type="AlphaFoldDB" id="A0A8T0FVH5"/>
<keyword evidence="2" id="KW-1185">Reference proteome</keyword>
<reference evidence="1" key="2">
    <citation type="submission" date="2020-06" db="EMBL/GenBank/DDBJ databases">
        <authorList>
            <person name="Sheffer M."/>
        </authorList>
    </citation>
    <scope>NUCLEOTIDE SEQUENCE</scope>
</reference>
<evidence type="ECO:0000313" key="1">
    <source>
        <dbReference type="EMBL" id="KAF8794208.1"/>
    </source>
</evidence>
<gene>
    <name evidence="1" type="ORF">HNY73_002210</name>
</gene>
<comment type="caution">
    <text evidence="1">The sequence shown here is derived from an EMBL/GenBank/DDBJ whole genome shotgun (WGS) entry which is preliminary data.</text>
</comment>
<organism evidence="1 2">
    <name type="scientific">Argiope bruennichi</name>
    <name type="common">Wasp spider</name>
    <name type="synonym">Aranea bruennichi</name>
    <dbReference type="NCBI Taxonomy" id="94029"/>
    <lineage>
        <taxon>Eukaryota</taxon>
        <taxon>Metazoa</taxon>
        <taxon>Ecdysozoa</taxon>
        <taxon>Arthropoda</taxon>
        <taxon>Chelicerata</taxon>
        <taxon>Arachnida</taxon>
        <taxon>Araneae</taxon>
        <taxon>Araneomorphae</taxon>
        <taxon>Entelegynae</taxon>
        <taxon>Araneoidea</taxon>
        <taxon>Araneidae</taxon>
        <taxon>Argiope</taxon>
    </lineage>
</organism>
<evidence type="ECO:0000313" key="2">
    <source>
        <dbReference type="Proteomes" id="UP000807504"/>
    </source>
</evidence>
<proteinExistence type="predicted"/>
<sequence>MLGQIFKLFFPGCLHLLETGSPLLPIGLQRSCTSSLKIDGGMCRQKKNPADIGSRGLSPKDLPDCRLWWEGPTFLSSSEADWPKQPVFKNNDSVLKERGKMHVYLLQF</sequence>
<name>A0A8T0FVH5_ARGBR</name>
<dbReference type="Proteomes" id="UP000807504">
    <property type="component" value="Unassembled WGS sequence"/>
</dbReference>
<accession>A0A8T0FVH5</accession>
<reference evidence="1" key="1">
    <citation type="journal article" date="2020" name="bioRxiv">
        <title>Chromosome-level reference genome of the European wasp spider Argiope bruennichi: a resource for studies on range expansion and evolutionary adaptation.</title>
        <authorList>
            <person name="Sheffer M.M."/>
            <person name="Hoppe A."/>
            <person name="Krehenwinkel H."/>
            <person name="Uhl G."/>
            <person name="Kuss A.W."/>
            <person name="Jensen L."/>
            <person name="Jensen C."/>
            <person name="Gillespie R.G."/>
            <person name="Hoff K.J."/>
            <person name="Prost S."/>
        </authorList>
    </citation>
    <scope>NUCLEOTIDE SEQUENCE</scope>
</reference>